<organism evidence="7 8">
    <name type="scientific">Microbacterium aurum</name>
    <dbReference type="NCBI Taxonomy" id="36805"/>
    <lineage>
        <taxon>Bacteria</taxon>
        <taxon>Bacillati</taxon>
        <taxon>Actinomycetota</taxon>
        <taxon>Actinomycetes</taxon>
        <taxon>Micrococcales</taxon>
        <taxon>Microbacteriaceae</taxon>
        <taxon>Microbacterium</taxon>
    </lineage>
</organism>
<evidence type="ECO:0000313" key="7">
    <source>
        <dbReference type="EMBL" id="APZ34235.1"/>
    </source>
</evidence>
<dbReference type="OrthoDB" id="9816296at2"/>
<feature type="domain" description="HTH tetR-type" evidence="6">
    <location>
        <begin position="8"/>
        <end position="68"/>
    </location>
</feature>
<dbReference type="EMBL" id="CP018762">
    <property type="protein sequence ID" value="APZ34235.1"/>
    <property type="molecule type" value="Genomic_DNA"/>
</dbReference>
<evidence type="ECO:0000256" key="2">
    <source>
        <dbReference type="ARBA" id="ARBA00023015"/>
    </source>
</evidence>
<dbReference type="InterPro" id="IPR039538">
    <property type="entry name" value="BetI_C"/>
</dbReference>
<dbReference type="STRING" id="36805.BOH66_08260"/>
<dbReference type="PANTHER" id="PTHR30055:SF234">
    <property type="entry name" value="HTH-TYPE TRANSCRIPTIONAL REGULATOR BETI"/>
    <property type="match status" value="1"/>
</dbReference>
<gene>
    <name evidence="7" type="ORF">BOH66_08260</name>
</gene>
<evidence type="ECO:0000259" key="6">
    <source>
        <dbReference type="PROSITE" id="PS50977"/>
    </source>
</evidence>
<dbReference type="AlphaFoldDB" id="A0A1P8U835"/>
<dbReference type="GO" id="GO:0000976">
    <property type="term" value="F:transcription cis-regulatory region binding"/>
    <property type="evidence" value="ECO:0007669"/>
    <property type="project" value="TreeGrafter"/>
</dbReference>
<dbReference type="Pfam" id="PF00440">
    <property type="entry name" value="TetR_N"/>
    <property type="match status" value="1"/>
</dbReference>
<protein>
    <recommendedName>
        <fullName evidence="6">HTH tetR-type domain-containing protein</fullName>
    </recommendedName>
</protein>
<keyword evidence="1" id="KW-0678">Repressor</keyword>
<dbReference type="Gene3D" id="1.10.357.10">
    <property type="entry name" value="Tetracycline Repressor, domain 2"/>
    <property type="match status" value="1"/>
</dbReference>
<sequence length="189" mass="20772">MPKVVDHDARRMAITRAVARLIERDGIHTVSVRTVAVEAGVQPSTLRHYFPSSDQMLAATIQMVRDDQAERLAALAPAGNPHDDIRQAWLQALPLDAARRTEAHVWLAVTATARDTELRAILRGIEDGLQHLCRVTAQTFAPRADVAREATLLRAFTDGLTLNAIADPESFTPEHITVVLDTYLARLAA</sequence>
<dbReference type="Pfam" id="PF13977">
    <property type="entry name" value="TetR_C_6"/>
    <property type="match status" value="1"/>
</dbReference>
<evidence type="ECO:0000256" key="3">
    <source>
        <dbReference type="ARBA" id="ARBA00023125"/>
    </source>
</evidence>
<keyword evidence="4" id="KW-0804">Transcription</keyword>
<evidence type="ECO:0000256" key="4">
    <source>
        <dbReference type="ARBA" id="ARBA00023163"/>
    </source>
</evidence>
<accession>A0A1P8U835</accession>
<proteinExistence type="predicted"/>
<evidence type="ECO:0000256" key="5">
    <source>
        <dbReference type="PROSITE-ProRule" id="PRU00335"/>
    </source>
</evidence>
<feature type="DNA-binding region" description="H-T-H motif" evidence="5">
    <location>
        <begin position="31"/>
        <end position="50"/>
    </location>
</feature>
<dbReference type="InterPro" id="IPR036271">
    <property type="entry name" value="Tet_transcr_reg_TetR-rel_C_sf"/>
</dbReference>
<dbReference type="Proteomes" id="UP000187185">
    <property type="component" value="Chromosome"/>
</dbReference>
<dbReference type="PANTHER" id="PTHR30055">
    <property type="entry name" value="HTH-TYPE TRANSCRIPTIONAL REGULATOR RUTR"/>
    <property type="match status" value="1"/>
</dbReference>
<evidence type="ECO:0000313" key="8">
    <source>
        <dbReference type="Proteomes" id="UP000187185"/>
    </source>
</evidence>
<keyword evidence="3 5" id="KW-0238">DNA-binding</keyword>
<dbReference type="SUPFAM" id="SSF46689">
    <property type="entry name" value="Homeodomain-like"/>
    <property type="match status" value="1"/>
</dbReference>
<dbReference type="RefSeq" id="WP_076690549.1">
    <property type="nucleotide sequence ID" value="NZ_CP018762.1"/>
</dbReference>
<dbReference type="SUPFAM" id="SSF48498">
    <property type="entry name" value="Tetracyclin repressor-like, C-terminal domain"/>
    <property type="match status" value="1"/>
</dbReference>
<evidence type="ECO:0000256" key="1">
    <source>
        <dbReference type="ARBA" id="ARBA00022491"/>
    </source>
</evidence>
<dbReference type="InterPro" id="IPR009057">
    <property type="entry name" value="Homeodomain-like_sf"/>
</dbReference>
<dbReference type="PROSITE" id="PS50977">
    <property type="entry name" value="HTH_TETR_2"/>
    <property type="match status" value="1"/>
</dbReference>
<dbReference type="KEGG" id="maur:BOH66_08260"/>
<dbReference type="InterPro" id="IPR001647">
    <property type="entry name" value="HTH_TetR"/>
</dbReference>
<keyword evidence="2" id="KW-0805">Transcription regulation</keyword>
<dbReference type="InterPro" id="IPR050109">
    <property type="entry name" value="HTH-type_TetR-like_transc_reg"/>
</dbReference>
<keyword evidence="8" id="KW-1185">Reference proteome</keyword>
<dbReference type="GO" id="GO:0003700">
    <property type="term" value="F:DNA-binding transcription factor activity"/>
    <property type="evidence" value="ECO:0007669"/>
    <property type="project" value="TreeGrafter"/>
</dbReference>
<name>A0A1P8U835_9MICO</name>
<reference evidence="7 8" key="1">
    <citation type="submission" date="2016-12" db="EMBL/GenBank/DDBJ databases">
        <title>Complete genome sequence of Microbacterium aurum KACC 15219.</title>
        <authorList>
            <person name="Jung Y."/>
            <person name="Shin J.-H."/>
            <person name="Lee Y.-J."/>
            <person name="Yi H."/>
            <person name="Bahn Y.-S."/>
            <person name="Kim J.F."/>
            <person name="Lee D.-W."/>
        </authorList>
    </citation>
    <scope>NUCLEOTIDE SEQUENCE [LARGE SCALE GENOMIC DNA]</scope>
    <source>
        <strain evidence="7 8">KACC 15219</strain>
    </source>
</reference>